<dbReference type="Pfam" id="PF00501">
    <property type="entry name" value="AMP-binding"/>
    <property type="match status" value="1"/>
</dbReference>
<protein>
    <submittedName>
        <fullName evidence="6">PKS-NRPS hybrid</fullName>
    </submittedName>
</protein>
<dbReference type="PANTHER" id="PTHR45527:SF1">
    <property type="entry name" value="FATTY ACID SYNTHASE"/>
    <property type="match status" value="1"/>
</dbReference>
<dbReference type="InterPro" id="IPR000873">
    <property type="entry name" value="AMP-dep_synth/lig_dom"/>
</dbReference>
<dbReference type="InterPro" id="IPR045851">
    <property type="entry name" value="AMP-bd_C_sf"/>
</dbReference>
<dbReference type="GO" id="GO:0016874">
    <property type="term" value="F:ligase activity"/>
    <property type="evidence" value="ECO:0007669"/>
    <property type="project" value="UniProtKB-KW"/>
</dbReference>
<organism evidence="6">
    <name type="scientific">Colletotrichum higginsianum</name>
    <dbReference type="NCBI Taxonomy" id="80884"/>
    <lineage>
        <taxon>Eukaryota</taxon>
        <taxon>Fungi</taxon>
        <taxon>Dikarya</taxon>
        <taxon>Ascomycota</taxon>
        <taxon>Pezizomycotina</taxon>
        <taxon>Sordariomycetes</taxon>
        <taxon>Hypocreomycetidae</taxon>
        <taxon>Glomerellales</taxon>
        <taxon>Glomerellaceae</taxon>
        <taxon>Colletotrichum</taxon>
        <taxon>Colletotrichum destructivum species complex</taxon>
    </lineage>
</organism>
<dbReference type="GO" id="GO:0044550">
    <property type="term" value="P:secondary metabolite biosynthetic process"/>
    <property type="evidence" value="ECO:0007669"/>
    <property type="project" value="TreeGrafter"/>
</dbReference>
<dbReference type="PANTHER" id="PTHR45527">
    <property type="entry name" value="NONRIBOSOMAL PEPTIDE SYNTHETASE"/>
    <property type="match status" value="1"/>
</dbReference>
<dbReference type="AlphaFoldDB" id="I1UYF1"/>
<feature type="region of interest" description="Disordered" evidence="4">
    <location>
        <begin position="220"/>
        <end position="245"/>
    </location>
</feature>
<evidence type="ECO:0000256" key="1">
    <source>
        <dbReference type="ARBA" id="ARBA00022450"/>
    </source>
</evidence>
<dbReference type="PROSITE" id="PS00455">
    <property type="entry name" value="AMP_BINDING"/>
    <property type="match status" value="1"/>
</dbReference>
<evidence type="ECO:0000256" key="4">
    <source>
        <dbReference type="SAM" id="MobiDB-lite"/>
    </source>
</evidence>
<dbReference type="InterPro" id="IPR009081">
    <property type="entry name" value="PP-bd_ACP"/>
</dbReference>
<dbReference type="Gene3D" id="1.10.1200.10">
    <property type="entry name" value="ACP-like"/>
    <property type="match status" value="1"/>
</dbReference>
<sequence length="697" mass="73290">MKLGSYIPLNKSPLNPMTFNSSGGGGGGGDGGSGTCLVSLMAQESLYGETAMELLACCYTHLVQELAANPSAAPLGSVQHFSPASMAEALSFGRGELRASAWEGRTLPEQVLHVAKMYPDKIAVKDGYGTAMSFRGLRDRVFAISRTLAPVLGRSSSSLTAGPVAAVYQEPSADWVCSMIAIMRMGAVVQARSAGGLEPNSRGRQDRAATGQFPRLDDARLARCDTGTGTGTGPGPGPEKAATRPNVSVTSPCVILYTSGSTGVPKGIVLTHGNLANEVEHSAYTYGFGPEDVVLQQSALSFDMSLTQIFSVVAHGGTLCMIPLELRGDAVGIATAMAREGVMFTGATPSEYAVGEIDNRSLSSPPPHTDAVVSFGRPAPSSLVCVVDEKQTGTGAASGLEPVPVGVSGEIIVAGAGVAQGYLNRGNLTDAVFVPGTYFSKVKLGGMSFDLCEIEAVIAEVGTGRIADAVVSVRRAPSSALGLEDNDDDDEQDGFLVAHVVLQQPEIQLDLDRFLIVEVASRLPRRMLPAVILPIDRLPATISGKIDRPLSSTEAGLLELWATVTRGGLLRRGGAHRDIAPETDFFHLGGNSLLLIKLQASIRKVYGVTVRLVELLEHSSLGKMASLVWDKDKDMTTPTIDWEAETEVPSEWVHGDEKQADYKAGVTTTRRVVMTGPSGFLGVKLHPPSQGSRGMST</sequence>
<dbReference type="GO" id="GO:0031177">
    <property type="term" value="F:phosphopantetheine binding"/>
    <property type="evidence" value="ECO:0007669"/>
    <property type="project" value="TreeGrafter"/>
</dbReference>
<gene>
    <name evidence="6" type="primary">PKSNRPS2</name>
</gene>
<keyword evidence="2" id="KW-0597">Phosphoprotein</keyword>
<accession>I1UYF1</accession>
<dbReference type="SUPFAM" id="SSF56801">
    <property type="entry name" value="Acetyl-CoA synthetase-like"/>
    <property type="match status" value="1"/>
</dbReference>
<dbReference type="EMBL" id="JQ389504">
    <property type="protein sequence ID" value="AFI23578.1"/>
    <property type="molecule type" value="Genomic_DNA"/>
</dbReference>
<keyword evidence="3" id="KW-0436">Ligase</keyword>
<feature type="domain" description="Carrier" evidence="5">
    <location>
        <begin position="548"/>
        <end position="632"/>
    </location>
</feature>
<dbReference type="Pfam" id="PF00550">
    <property type="entry name" value="PP-binding"/>
    <property type="match status" value="1"/>
</dbReference>
<name>I1UYF1_9PEZI</name>
<dbReference type="InterPro" id="IPR020845">
    <property type="entry name" value="AMP-binding_CS"/>
</dbReference>
<evidence type="ECO:0000256" key="3">
    <source>
        <dbReference type="ARBA" id="ARBA00022598"/>
    </source>
</evidence>
<dbReference type="GO" id="GO:0043041">
    <property type="term" value="P:amino acid activation for nonribosomal peptide biosynthetic process"/>
    <property type="evidence" value="ECO:0007669"/>
    <property type="project" value="TreeGrafter"/>
</dbReference>
<dbReference type="Gene3D" id="3.30.300.30">
    <property type="match status" value="1"/>
</dbReference>
<dbReference type="GO" id="GO:0005737">
    <property type="term" value="C:cytoplasm"/>
    <property type="evidence" value="ECO:0007669"/>
    <property type="project" value="TreeGrafter"/>
</dbReference>
<dbReference type="Gene3D" id="3.40.50.12780">
    <property type="entry name" value="N-terminal domain of ligase-like"/>
    <property type="match status" value="2"/>
</dbReference>
<dbReference type="InterPro" id="IPR042099">
    <property type="entry name" value="ANL_N_sf"/>
</dbReference>
<evidence type="ECO:0000313" key="6">
    <source>
        <dbReference type="EMBL" id="AFI23578.1"/>
    </source>
</evidence>
<reference evidence="6" key="1">
    <citation type="submission" date="2012-01" db="EMBL/GenBank/DDBJ databases">
        <title>Life-style transitions in plant pathogenic fungi deciphered by comparative genome and transcriptome analysis.</title>
        <authorList>
            <person name="Vaillancourt L."/>
            <person name="O'Connell R."/>
            <person name="Torres M."/>
            <person name="Lebrun M.-H."/>
        </authorList>
    </citation>
    <scope>NUCLEOTIDE SEQUENCE</scope>
</reference>
<proteinExistence type="predicted"/>
<dbReference type="InterPro" id="IPR036736">
    <property type="entry name" value="ACP-like_sf"/>
</dbReference>
<keyword evidence="1" id="KW-0596">Phosphopantetheine</keyword>
<dbReference type="SUPFAM" id="SSF47336">
    <property type="entry name" value="ACP-like"/>
    <property type="match status" value="1"/>
</dbReference>
<evidence type="ECO:0000259" key="5">
    <source>
        <dbReference type="PROSITE" id="PS50075"/>
    </source>
</evidence>
<evidence type="ECO:0000256" key="2">
    <source>
        <dbReference type="ARBA" id="ARBA00022553"/>
    </source>
</evidence>
<dbReference type="PROSITE" id="PS50075">
    <property type="entry name" value="CARRIER"/>
    <property type="match status" value="1"/>
</dbReference>